<feature type="region of interest" description="Disordered" evidence="1">
    <location>
        <begin position="42"/>
        <end position="61"/>
    </location>
</feature>
<gene>
    <name evidence="2" type="ORF">AWC12_20510</name>
</gene>
<accession>A0A1X1WFY0</accession>
<protein>
    <submittedName>
        <fullName evidence="2">Uncharacterized protein</fullName>
    </submittedName>
</protein>
<name>A0A1X1WFY0_MYCIR</name>
<reference evidence="2 3" key="1">
    <citation type="submission" date="2016-01" db="EMBL/GenBank/DDBJ databases">
        <title>The new phylogeny of the genus Mycobacterium.</title>
        <authorList>
            <person name="Tarcisio F."/>
            <person name="Conor M."/>
            <person name="Antonella G."/>
            <person name="Elisabetta G."/>
            <person name="Giulia F.S."/>
            <person name="Sara T."/>
            <person name="Anna F."/>
            <person name="Clotilde B."/>
            <person name="Roberto B."/>
            <person name="Veronica D.S."/>
            <person name="Fabio R."/>
            <person name="Monica P."/>
            <person name="Olivier J."/>
            <person name="Enrico T."/>
            <person name="Nicola S."/>
        </authorList>
    </citation>
    <scope>NUCLEOTIDE SEQUENCE [LARGE SCALE GENOMIC DNA]</scope>
    <source>
        <strain evidence="2 3">DSM 45541</strain>
    </source>
</reference>
<evidence type="ECO:0000313" key="3">
    <source>
        <dbReference type="Proteomes" id="UP000193622"/>
    </source>
</evidence>
<comment type="caution">
    <text evidence="2">The sequence shown here is derived from an EMBL/GenBank/DDBJ whole genome shotgun (WGS) entry which is preliminary data.</text>
</comment>
<dbReference type="EMBL" id="LQPC01000041">
    <property type="protein sequence ID" value="ORV85493.1"/>
    <property type="molecule type" value="Genomic_DNA"/>
</dbReference>
<organism evidence="2 3">
    <name type="scientific">Mycolicibacterium iranicum</name>
    <name type="common">Mycobacterium iranicum</name>
    <dbReference type="NCBI Taxonomy" id="912594"/>
    <lineage>
        <taxon>Bacteria</taxon>
        <taxon>Bacillati</taxon>
        <taxon>Actinomycetota</taxon>
        <taxon>Actinomycetes</taxon>
        <taxon>Mycobacteriales</taxon>
        <taxon>Mycobacteriaceae</taxon>
        <taxon>Mycolicibacterium</taxon>
    </lineage>
</organism>
<dbReference type="AlphaFoldDB" id="A0A1X1WFY0"/>
<sequence length="61" mass="6809">MALPTPLLIFDSPDVLGNAESRRCRGHFSFVDWREVDAFEAGDKHSDGNGTIEGDEHHRPC</sequence>
<proteinExistence type="predicted"/>
<dbReference type="Proteomes" id="UP000193622">
    <property type="component" value="Unassembled WGS sequence"/>
</dbReference>
<evidence type="ECO:0000313" key="2">
    <source>
        <dbReference type="EMBL" id="ORV85493.1"/>
    </source>
</evidence>
<evidence type="ECO:0000256" key="1">
    <source>
        <dbReference type="SAM" id="MobiDB-lite"/>
    </source>
</evidence>